<gene>
    <name evidence="2" type="ORF">K8U91_07960</name>
</gene>
<organism evidence="2 3">
    <name type="scientific">Barnesiella viscericola</name>
    <dbReference type="NCBI Taxonomy" id="397865"/>
    <lineage>
        <taxon>Bacteria</taxon>
        <taxon>Pseudomonadati</taxon>
        <taxon>Bacteroidota</taxon>
        <taxon>Bacteroidia</taxon>
        <taxon>Bacteroidales</taxon>
        <taxon>Barnesiellaceae</taxon>
        <taxon>Barnesiella</taxon>
    </lineage>
</organism>
<proteinExistence type="predicted"/>
<accession>A0A921MRU1</accession>
<feature type="transmembrane region" description="Helical" evidence="1">
    <location>
        <begin position="12"/>
        <end position="31"/>
    </location>
</feature>
<dbReference type="AlphaFoldDB" id="A0A921MRU1"/>
<keyword evidence="1" id="KW-0472">Membrane</keyword>
<feature type="transmembrane region" description="Helical" evidence="1">
    <location>
        <begin position="81"/>
        <end position="101"/>
    </location>
</feature>
<keyword evidence="1" id="KW-0812">Transmembrane</keyword>
<sequence length="183" mass="21305">MEKNVETKSIVQFAMEWGVYMGLYFVVKFIFEVWSMDSFFCNAVSLCMLLCIPVFVYFVMRKYDVLNGLKCYFSQLWMMGILLFFFTSLISSLAQYIYYVYINPEYIKLQFQSAVELMEAWNVMANDPSLLDAMKEGLDKGNVPSPMSVVVERMWVNLFFGSLLSAAIAWLVKLRAKSNFTKQ</sequence>
<feature type="transmembrane region" description="Helical" evidence="1">
    <location>
        <begin position="154"/>
        <end position="172"/>
    </location>
</feature>
<dbReference type="RefSeq" id="WP_273306455.1">
    <property type="nucleotide sequence ID" value="NZ_DYUD01000023.1"/>
</dbReference>
<evidence type="ECO:0000313" key="2">
    <source>
        <dbReference type="EMBL" id="HJG89385.1"/>
    </source>
</evidence>
<evidence type="ECO:0000313" key="3">
    <source>
        <dbReference type="Proteomes" id="UP000757103"/>
    </source>
</evidence>
<dbReference type="InterPro" id="IPR025250">
    <property type="entry name" value="DUF4199"/>
</dbReference>
<keyword evidence="1" id="KW-1133">Transmembrane helix</keyword>
<dbReference type="EMBL" id="DYUD01000023">
    <property type="protein sequence ID" value="HJG89385.1"/>
    <property type="molecule type" value="Genomic_DNA"/>
</dbReference>
<feature type="transmembrane region" description="Helical" evidence="1">
    <location>
        <begin position="43"/>
        <end position="60"/>
    </location>
</feature>
<evidence type="ECO:0000256" key="1">
    <source>
        <dbReference type="SAM" id="Phobius"/>
    </source>
</evidence>
<comment type="caution">
    <text evidence="2">The sequence shown here is derived from an EMBL/GenBank/DDBJ whole genome shotgun (WGS) entry which is preliminary data.</text>
</comment>
<dbReference type="Pfam" id="PF13858">
    <property type="entry name" value="DUF4199"/>
    <property type="match status" value="1"/>
</dbReference>
<dbReference type="Proteomes" id="UP000757103">
    <property type="component" value="Unassembled WGS sequence"/>
</dbReference>
<reference evidence="2" key="1">
    <citation type="journal article" date="2021" name="PeerJ">
        <title>Extensive microbial diversity within the chicken gut microbiome revealed by metagenomics and culture.</title>
        <authorList>
            <person name="Gilroy R."/>
            <person name="Ravi A."/>
            <person name="Getino M."/>
            <person name="Pursley I."/>
            <person name="Horton D.L."/>
            <person name="Alikhan N.F."/>
            <person name="Baker D."/>
            <person name="Gharbi K."/>
            <person name="Hall N."/>
            <person name="Watson M."/>
            <person name="Adriaenssens E.M."/>
            <person name="Foster-Nyarko E."/>
            <person name="Jarju S."/>
            <person name="Secka A."/>
            <person name="Antonio M."/>
            <person name="Oren A."/>
            <person name="Chaudhuri R.R."/>
            <person name="La Ragione R."/>
            <person name="Hildebrand F."/>
            <person name="Pallen M.J."/>
        </authorList>
    </citation>
    <scope>NUCLEOTIDE SEQUENCE</scope>
    <source>
        <strain evidence="2">CHK121-7720</strain>
    </source>
</reference>
<reference evidence="2" key="2">
    <citation type="submission" date="2021-09" db="EMBL/GenBank/DDBJ databases">
        <authorList>
            <person name="Gilroy R."/>
        </authorList>
    </citation>
    <scope>NUCLEOTIDE SEQUENCE</scope>
    <source>
        <strain evidence="2">CHK121-7720</strain>
    </source>
</reference>
<protein>
    <submittedName>
        <fullName evidence="2">DUF4199 domain-containing protein</fullName>
    </submittedName>
</protein>
<name>A0A921MRU1_9BACT</name>